<keyword evidence="3" id="KW-1185">Reference proteome</keyword>
<accession>A0ABW5ZAV4</accession>
<reference evidence="3" key="1">
    <citation type="journal article" date="2019" name="Int. J. Syst. Evol. Microbiol.">
        <title>The Global Catalogue of Microorganisms (GCM) 10K type strain sequencing project: providing services to taxonomists for standard genome sequencing and annotation.</title>
        <authorList>
            <consortium name="The Broad Institute Genomics Platform"/>
            <consortium name="The Broad Institute Genome Sequencing Center for Infectious Disease"/>
            <person name="Wu L."/>
            <person name="Ma J."/>
        </authorList>
    </citation>
    <scope>NUCLEOTIDE SEQUENCE [LARGE SCALE GENOMIC DNA]</scope>
    <source>
        <strain evidence="3">KCTC 52644</strain>
    </source>
</reference>
<feature type="chain" id="PRO_5046323248" evidence="1">
    <location>
        <begin position="23"/>
        <end position="532"/>
    </location>
</feature>
<keyword evidence="1" id="KW-0732">Signal</keyword>
<organism evidence="2 3">
    <name type="scientific">Flavobacterium ardleyense</name>
    <dbReference type="NCBI Taxonomy" id="2038737"/>
    <lineage>
        <taxon>Bacteria</taxon>
        <taxon>Pseudomonadati</taxon>
        <taxon>Bacteroidota</taxon>
        <taxon>Flavobacteriia</taxon>
        <taxon>Flavobacteriales</taxon>
        <taxon>Flavobacteriaceae</taxon>
        <taxon>Flavobacterium</taxon>
    </lineage>
</organism>
<dbReference type="SUPFAM" id="SSF48452">
    <property type="entry name" value="TPR-like"/>
    <property type="match status" value="1"/>
</dbReference>
<dbReference type="Pfam" id="PF12771">
    <property type="entry name" value="SusD-like_2"/>
    <property type="match status" value="1"/>
</dbReference>
<protein>
    <submittedName>
        <fullName evidence="2">SusD/RagB family nutrient-binding outer membrane lipoprotein</fullName>
    </submittedName>
</protein>
<dbReference type="PROSITE" id="PS51257">
    <property type="entry name" value="PROKAR_LIPOPROTEIN"/>
    <property type="match status" value="1"/>
</dbReference>
<evidence type="ECO:0000256" key="1">
    <source>
        <dbReference type="SAM" id="SignalP"/>
    </source>
</evidence>
<dbReference type="InterPro" id="IPR041662">
    <property type="entry name" value="SusD-like_2"/>
</dbReference>
<sequence>MKKIFKPLVAVLSLGLTLLAVSCTDGFEDANINGNAPGMTDISSNGLFNNANKALINASRGDFSSGRIALPWVQYSAQRNYTEEDRFQYRVGTGNSFYLDHYLIAQDYRTILDLNTNPATVGQTSAYGNTQNQIAAARIMLAYTFCELTDTFGDIPYYSYGNSDPDFQALALDGKILKPKFATQEKIYTDLMKELKEASAMIVLGQPVFIKGDLLFGNNAAKMQIFANSLRLRIANRVKSVIPAAAVHITEAIAAGVMTSNADNVGLKFENTDVYPSPMYVSHFVRNRDDFGVSNTFVDLLKGTRGNFPVDPRLQKYAAPISADLLDIRDKTYVETADLSQYIGMPYGITTSDAESQRPNTSFFSYNILKKDYTEILMEYSEVEFLLSENAGWNDVNYKAGVRASMEKWGVDNAAITAYIAALPAASQANVMNQKYIALFMQPYEAWAEYRRTGFPDTLLKPNQTYTTNNLFPTPNGTFIYTFEALNGLIDLPTRLQYPTNSAQLNGVNYAAAVTSMGGPDNLTTKLIWDNN</sequence>
<proteinExistence type="predicted"/>
<gene>
    <name evidence="2" type="ORF">ACFSX9_15000</name>
</gene>
<dbReference type="Gene3D" id="1.25.40.390">
    <property type="match status" value="1"/>
</dbReference>
<dbReference type="RefSeq" id="WP_379809132.1">
    <property type="nucleotide sequence ID" value="NZ_JBHUOL010000022.1"/>
</dbReference>
<keyword evidence="2" id="KW-0449">Lipoprotein</keyword>
<name>A0ABW5ZAV4_9FLAO</name>
<dbReference type="InterPro" id="IPR011990">
    <property type="entry name" value="TPR-like_helical_dom_sf"/>
</dbReference>
<feature type="signal peptide" evidence="1">
    <location>
        <begin position="1"/>
        <end position="22"/>
    </location>
</feature>
<dbReference type="EMBL" id="JBHUOL010000022">
    <property type="protein sequence ID" value="MFD2910039.1"/>
    <property type="molecule type" value="Genomic_DNA"/>
</dbReference>
<comment type="caution">
    <text evidence="2">The sequence shown here is derived from an EMBL/GenBank/DDBJ whole genome shotgun (WGS) entry which is preliminary data.</text>
</comment>
<dbReference type="Proteomes" id="UP001597549">
    <property type="component" value="Unassembled WGS sequence"/>
</dbReference>
<evidence type="ECO:0000313" key="2">
    <source>
        <dbReference type="EMBL" id="MFD2910039.1"/>
    </source>
</evidence>
<evidence type="ECO:0000313" key="3">
    <source>
        <dbReference type="Proteomes" id="UP001597549"/>
    </source>
</evidence>